<dbReference type="PANTHER" id="PTHR30086">
    <property type="entry name" value="ARGININE EXPORTER PROTEIN ARGO"/>
    <property type="match status" value="1"/>
</dbReference>
<dbReference type="Proteomes" id="UP001070352">
    <property type="component" value="Unassembled WGS sequence"/>
</dbReference>
<proteinExistence type="predicted"/>
<dbReference type="GO" id="GO:0015171">
    <property type="term" value="F:amino acid transmembrane transporter activity"/>
    <property type="evidence" value="ECO:0007669"/>
    <property type="project" value="TreeGrafter"/>
</dbReference>
<dbReference type="PANTHER" id="PTHR30086:SF20">
    <property type="entry name" value="ARGININE EXPORTER PROTEIN ARGO-RELATED"/>
    <property type="match status" value="1"/>
</dbReference>
<protein>
    <submittedName>
        <fullName evidence="7">LysE/ArgO family amino acid transporter</fullName>
    </submittedName>
</protein>
<dbReference type="EMBL" id="JALANJ010000003">
    <property type="protein sequence ID" value="MCY8119449.1"/>
    <property type="molecule type" value="Genomic_DNA"/>
</dbReference>
<comment type="caution">
    <text evidence="7">The sequence shown here is derived from an EMBL/GenBank/DDBJ whole genome shotgun (WGS) entry which is preliminary data.</text>
</comment>
<evidence type="ECO:0000313" key="8">
    <source>
        <dbReference type="Proteomes" id="UP001070352"/>
    </source>
</evidence>
<feature type="transmembrane region" description="Helical" evidence="6">
    <location>
        <begin position="26"/>
        <end position="49"/>
    </location>
</feature>
<dbReference type="GO" id="GO:0005886">
    <property type="term" value="C:plasma membrane"/>
    <property type="evidence" value="ECO:0007669"/>
    <property type="project" value="UniProtKB-SubCell"/>
</dbReference>
<feature type="transmembrane region" description="Helical" evidence="6">
    <location>
        <begin position="92"/>
        <end position="113"/>
    </location>
</feature>
<evidence type="ECO:0000256" key="1">
    <source>
        <dbReference type="ARBA" id="ARBA00004651"/>
    </source>
</evidence>
<evidence type="ECO:0000256" key="4">
    <source>
        <dbReference type="ARBA" id="ARBA00022989"/>
    </source>
</evidence>
<feature type="transmembrane region" description="Helical" evidence="6">
    <location>
        <begin position="167"/>
        <end position="191"/>
    </location>
</feature>
<accession>A0A9Q4H9I7</accession>
<sequence length="226" mass="24789">MAGDTRENLSYDEKNRCEGSFFSMNAIIHGVVLAFGLILPLGAQNVFIFQQGAWQRHIWRALPAIISASVCDTLLIVLAVAGVSVIVQQLPVFETVMMAGGFLFLLYMGWVTWNSRPKTNQNEKHTFTAKKQAAFAAAVSLLNPHAILDTIGVIGTSSLQYSGLEKWLFMTACIAVSWIWFISLAIAGRLFQTIDTSGRLMLIVNKCSAVVMWAAAGYFGISLFSN</sequence>
<feature type="transmembrane region" description="Helical" evidence="6">
    <location>
        <begin position="203"/>
        <end position="224"/>
    </location>
</feature>
<dbReference type="InterPro" id="IPR001123">
    <property type="entry name" value="LeuE-type"/>
</dbReference>
<evidence type="ECO:0000256" key="3">
    <source>
        <dbReference type="ARBA" id="ARBA00022692"/>
    </source>
</evidence>
<keyword evidence="2" id="KW-1003">Cell membrane</keyword>
<comment type="subcellular location">
    <subcellularLocation>
        <location evidence="1">Cell membrane</location>
        <topology evidence="1">Multi-pass membrane protein</topology>
    </subcellularLocation>
</comment>
<reference evidence="7" key="1">
    <citation type="submission" date="2022-02" db="EMBL/GenBank/DDBJ databases">
        <title>Crop Bioprotection Bacillus Genome Sequencing.</title>
        <authorList>
            <person name="Dunlap C."/>
        </authorList>
    </citation>
    <scope>NUCLEOTIDE SEQUENCE</scope>
    <source>
        <strain evidence="7">M18B4</strain>
    </source>
</reference>
<keyword evidence="5 6" id="KW-0472">Membrane</keyword>
<keyword evidence="4 6" id="KW-1133">Transmembrane helix</keyword>
<feature type="transmembrane region" description="Helical" evidence="6">
    <location>
        <begin position="61"/>
        <end position="86"/>
    </location>
</feature>
<evidence type="ECO:0000256" key="2">
    <source>
        <dbReference type="ARBA" id="ARBA00022475"/>
    </source>
</evidence>
<evidence type="ECO:0000256" key="5">
    <source>
        <dbReference type="ARBA" id="ARBA00023136"/>
    </source>
</evidence>
<name>A0A9Q4H9I7_BACSC</name>
<feature type="transmembrane region" description="Helical" evidence="6">
    <location>
        <begin position="134"/>
        <end position="155"/>
    </location>
</feature>
<evidence type="ECO:0000256" key="6">
    <source>
        <dbReference type="SAM" id="Phobius"/>
    </source>
</evidence>
<gene>
    <name evidence="7" type="ORF">MOC45_02330</name>
</gene>
<organism evidence="7 8">
    <name type="scientific">Bacillus spizizenii</name>
    <name type="common">Bacillus subtilis subsp. spizizenii</name>
    <dbReference type="NCBI Taxonomy" id="96241"/>
    <lineage>
        <taxon>Bacteria</taxon>
        <taxon>Bacillati</taxon>
        <taxon>Bacillota</taxon>
        <taxon>Bacilli</taxon>
        <taxon>Bacillales</taxon>
        <taxon>Bacillaceae</taxon>
        <taxon>Bacillus</taxon>
    </lineage>
</organism>
<evidence type="ECO:0000313" key="7">
    <source>
        <dbReference type="EMBL" id="MCY8119449.1"/>
    </source>
</evidence>
<keyword evidence="3 6" id="KW-0812">Transmembrane</keyword>
<dbReference type="AlphaFoldDB" id="A0A9Q4H9I7"/>
<dbReference type="Pfam" id="PF01810">
    <property type="entry name" value="LysE"/>
    <property type="match status" value="1"/>
</dbReference>